<reference evidence="2" key="1">
    <citation type="journal article" date="2020" name="Fungal Divers.">
        <title>Resolving the Mortierellaceae phylogeny through synthesis of multi-gene phylogenetics and phylogenomics.</title>
        <authorList>
            <person name="Vandepol N."/>
            <person name="Liber J."/>
            <person name="Desiro A."/>
            <person name="Na H."/>
            <person name="Kennedy M."/>
            <person name="Barry K."/>
            <person name="Grigoriev I.V."/>
            <person name="Miller A.N."/>
            <person name="O'Donnell K."/>
            <person name="Stajich J.E."/>
            <person name="Bonito G."/>
        </authorList>
    </citation>
    <scope>NUCLEOTIDE SEQUENCE</scope>
    <source>
        <strain evidence="2">KOD1015</strain>
    </source>
</reference>
<feature type="region of interest" description="Disordered" evidence="1">
    <location>
        <begin position="85"/>
        <end position="261"/>
    </location>
</feature>
<feature type="non-terminal residue" evidence="2">
    <location>
        <position position="1"/>
    </location>
</feature>
<evidence type="ECO:0000256" key="1">
    <source>
        <dbReference type="SAM" id="MobiDB-lite"/>
    </source>
</evidence>
<feature type="compositionally biased region" description="Polar residues" evidence="1">
    <location>
        <begin position="190"/>
        <end position="204"/>
    </location>
</feature>
<keyword evidence="3" id="KW-1185">Reference proteome</keyword>
<sequence>MSSDVLGRIAEKMRQEDFSEEEIKIVESAKGQISAYTTGGSVVGGTTGLLLVFGALKGIRTIQAIPNFQRVLNIVQEVRYEAATGNQVNHQHQHNEQAGMMPGGGQRASGQAGPFSQLPQPPSLSSSPQRNQRGSELMSDEAVAHQEHSFQGFKGGDGYHGGNDPSGPGSKLEPSNAWSQAEQRTKEIHQNSSNWSQIRRQNLPRSAWDEVRDGRTPSQASRDGSNAEDDNDNDQGRRPMGNSTSSGTARTGSQRVSAWDR</sequence>
<name>A0A9P6KAF4_9FUNG</name>
<accession>A0A9P6KAF4</accession>
<dbReference type="AlphaFoldDB" id="A0A9P6KAF4"/>
<feature type="compositionally biased region" description="Low complexity" evidence="1">
    <location>
        <begin position="114"/>
        <end position="129"/>
    </location>
</feature>
<protein>
    <submittedName>
        <fullName evidence="2">Uncharacterized protein</fullName>
    </submittedName>
</protein>
<organism evidence="2 3">
    <name type="scientific">Lunasporangiospora selenospora</name>
    <dbReference type="NCBI Taxonomy" id="979761"/>
    <lineage>
        <taxon>Eukaryota</taxon>
        <taxon>Fungi</taxon>
        <taxon>Fungi incertae sedis</taxon>
        <taxon>Mucoromycota</taxon>
        <taxon>Mortierellomycotina</taxon>
        <taxon>Mortierellomycetes</taxon>
        <taxon>Mortierellales</taxon>
        <taxon>Mortierellaceae</taxon>
        <taxon>Lunasporangiospora</taxon>
    </lineage>
</organism>
<evidence type="ECO:0000313" key="3">
    <source>
        <dbReference type="Proteomes" id="UP000780801"/>
    </source>
</evidence>
<evidence type="ECO:0000313" key="2">
    <source>
        <dbReference type="EMBL" id="KAF9577646.1"/>
    </source>
</evidence>
<dbReference type="OrthoDB" id="2438256at2759"/>
<proteinExistence type="predicted"/>
<feature type="compositionally biased region" description="Polar residues" evidence="1">
    <location>
        <begin position="241"/>
        <end position="261"/>
    </location>
</feature>
<dbReference type="Proteomes" id="UP000780801">
    <property type="component" value="Unassembled WGS sequence"/>
</dbReference>
<comment type="caution">
    <text evidence="2">The sequence shown here is derived from an EMBL/GenBank/DDBJ whole genome shotgun (WGS) entry which is preliminary data.</text>
</comment>
<gene>
    <name evidence="2" type="ORF">BGW38_007017</name>
</gene>
<dbReference type="EMBL" id="JAABOA010004567">
    <property type="protein sequence ID" value="KAF9577646.1"/>
    <property type="molecule type" value="Genomic_DNA"/>
</dbReference>